<evidence type="ECO:0000256" key="8">
    <source>
        <dbReference type="ARBA" id="ARBA00022741"/>
    </source>
</evidence>
<dbReference type="SMART" id="SM00387">
    <property type="entry name" value="HATPase_c"/>
    <property type="match status" value="1"/>
</dbReference>
<dbReference type="Proteomes" id="UP001158045">
    <property type="component" value="Unassembled WGS sequence"/>
</dbReference>
<dbReference type="CDD" id="cd00082">
    <property type="entry name" value="HisKA"/>
    <property type="match status" value="1"/>
</dbReference>
<evidence type="ECO:0000256" key="5">
    <source>
        <dbReference type="ARBA" id="ARBA00022553"/>
    </source>
</evidence>
<evidence type="ECO:0000256" key="7">
    <source>
        <dbReference type="ARBA" id="ARBA00022692"/>
    </source>
</evidence>
<keyword evidence="10" id="KW-0067">ATP-binding</keyword>
<keyword evidence="6" id="KW-0808">Transferase</keyword>
<reference evidence="16 17" key="1">
    <citation type="submission" date="2023-04" db="EMBL/GenBank/DDBJ databases">
        <title>Fusibacter bizertensis strain WBS, isolated from littoral bottom sediments of the Arctic seas - biochemical and genomic analysis.</title>
        <authorList>
            <person name="Brioukhanov A.L."/>
        </authorList>
    </citation>
    <scope>NUCLEOTIDE SEQUENCE [LARGE SCALE GENOMIC DNA]</scope>
    <source>
        <strain evidence="16 17">WBS</strain>
    </source>
</reference>
<dbReference type="InterPro" id="IPR003661">
    <property type="entry name" value="HisK_dim/P_dom"/>
</dbReference>
<gene>
    <name evidence="16" type="ORF">QE109_09100</name>
</gene>
<dbReference type="Pfam" id="PF02518">
    <property type="entry name" value="HATPase_c"/>
    <property type="match status" value="1"/>
</dbReference>
<feature type="domain" description="Histidine kinase" evidence="15">
    <location>
        <begin position="388"/>
        <end position="583"/>
    </location>
</feature>
<feature type="transmembrane region" description="Helical" evidence="14">
    <location>
        <begin position="204"/>
        <end position="228"/>
    </location>
</feature>
<evidence type="ECO:0000256" key="2">
    <source>
        <dbReference type="ARBA" id="ARBA00004651"/>
    </source>
</evidence>
<evidence type="ECO:0000256" key="14">
    <source>
        <dbReference type="SAM" id="Phobius"/>
    </source>
</evidence>
<dbReference type="InterPro" id="IPR036890">
    <property type="entry name" value="HATPase_C_sf"/>
</dbReference>
<keyword evidence="12" id="KW-0902">Two-component regulatory system</keyword>
<dbReference type="Gene3D" id="3.30.565.10">
    <property type="entry name" value="Histidine kinase-like ATPase, C-terminal domain"/>
    <property type="match status" value="1"/>
</dbReference>
<keyword evidence="11 14" id="KW-1133">Transmembrane helix</keyword>
<evidence type="ECO:0000256" key="9">
    <source>
        <dbReference type="ARBA" id="ARBA00022777"/>
    </source>
</evidence>
<feature type="transmembrane region" description="Helical" evidence="14">
    <location>
        <begin position="311"/>
        <end position="332"/>
    </location>
</feature>
<keyword evidence="17" id="KW-1185">Reference proteome</keyword>
<dbReference type="GO" id="GO:0016301">
    <property type="term" value="F:kinase activity"/>
    <property type="evidence" value="ECO:0007669"/>
    <property type="project" value="UniProtKB-KW"/>
</dbReference>
<dbReference type="SUPFAM" id="SSF47384">
    <property type="entry name" value="Homodimeric domain of signal transducing histidine kinase"/>
    <property type="match status" value="1"/>
</dbReference>
<evidence type="ECO:0000256" key="10">
    <source>
        <dbReference type="ARBA" id="ARBA00022840"/>
    </source>
</evidence>
<accession>A0ABT6ND12</accession>
<keyword evidence="9 16" id="KW-0418">Kinase</keyword>
<dbReference type="EC" id="2.7.13.3" evidence="3"/>
<evidence type="ECO:0000256" key="12">
    <source>
        <dbReference type="ARBA" id="ARBA00023012"/>
    </source>
</evidence>
<evidence type="ECO:0000256" key="13">
    <source>
        <dbReference type="ARBA" id="ARBA00023136"/>
    </source>
</evidence>
<keyword evidence="13 14" id="KW-0472">Membrane</keyword>
<comment type="catalytic activity">
    <reaction evidence="1">
        <text>ATP + protein L-histidine = ADP + protein N-phospho-L-histidine.</text>
        <dbReference type="EC" id="2.7.13.3"/>
    </reaction>
</comment>
<dbReference type="InterPro" id="IPR036097">
    <property type="entry name" value="HisK_dim/P_sf"/>
</dbReference>
<dbReference type="SMART" id="SM00388">
    <property type="entry name" value="HisKA"/>
    <property type="match status" value="1"/>
</dbReference>
<keyword evidence="5" id="KW-0597">Phosphoprotein</keyword>
<organism evidence="16 17">
    <name type="scientific">Fusibacter bizertensis</name>
    <dbReference type="NCBI Taxonomy" id="1488331"/>
    <lineage>
        <taxon>Bacteria</taxon>
        <taxon>Bacillati</taxon>
        <taxon>Bacillota</taxon>
        <taxon>Clostridia</taxon>
        <taxon>Eubacteriales</taxon>
        <taxon>Eubacteriales Family XII. Incertae Sedis</taxon>
        <taxon>Fusibacter</taxon>
    </lineage>
</organism>
<comment type="caution">
    <text evidence="16">The sequence shown here is derived from an EMBL/GenBank/DDBJ whole genome shotgun (WGS) entry which is preliminary data.</text>
</comment>
<dbReference type="EMBL" id="JARYZI010000005">
    <property type="protein sequence ID" value="MDH8678303.1"/>
    <property type="molecule type" value="Genomic_DNA"/>
</dbReference>
<dbReference type="Pfam" id="PF00512">
    <property type="entry name" value="HisKA"/>
    <property type="match status" value="1"/>
</dbReference>
<dbReference type="InterPro" id="IPR050398">
    <property type="entry name" value="HssS/ArlS-like"/>
</dbReference>
<evidence type="ECO:0000256" key="4">
    <source>
        <dbReference type="ARBA" id="ARBA00022475"/>
    </source>
</evidence>
<evidence type="ECO:0000256" key="1">
    <source>
        <dbReference type="ARBA" id="ARBA00000085"/>
    </source>
</evidence>
<keyword evidence="4" id="KW-1003">Cell membrane</keyword>
<proteinExistence type="predicted"/>
<sequence>MDTKLKSFKYAMFFKVIAFLLIAASLTTAVVEIQYLAFSDIAMESILVPSYRDSTQFLQRDASSAIYSLSSAINGDVVSNLGDHYYYYYEDQMGSHTNLASGDDSFFKEYTGKMFILNNGYWEYNGDLNRTYLNGFVKSDVNAYLVFSTDYMIDAQKEWQSDRESALPVVYSMIGAILGSILLLIYLTITVGKSYKDDVIHLNFFDLIPSDVFLVIYAALTGICFMMLDNTLGYRTYYISEMMTFLVISGMLFFIFMVLSGVFYLSIVRRIKAKQLIKNSLIYKVIFGIGDYFRSIFDGRKFSSNKLTKQLFYRQASFIGISFVLVFMTFVLLFLPPLMLLPPLLEILLIFWFVKGNRETFEAIDRGFNDSLEEQMKAERMKIQLVTNVSHDLKTPLTSIISYADLLSKEEDLSEVSRDYVNILIDKSNRLKNIVADLFDLAKSSSGDIALQLEPIDLKKLIEQTLADMDDEIAKTEIQFKIKLPEVPVMVNADGQKLYRVFQNLIDNALKYALHGTRVFIELETINHKAYVSIKNTASYEMEFTADEILQRFSRADASRTTEGSGLGLSIAESFTQVSGGQFFLSIDGDLFKVTLQFNEILI</sequence>
<evidence type="ECO:0000256" key="3">
    <source>
        <dbReference type="ARBA" id="ARBA00012438"/>
    </source>
</evidence>
<evidence type="ECO:0000256" key="11">
    <source>
        <dbReference type="ARBA" id="ARBA00022989"/>
    </source>
</evidence>
<dbReference type="PROSITE" id="PS50109">
    <property type="entry name" value="HIS_KIN"/>
    <property type="match status" value="1"/>
</dbReference>
<dbReference type="InterPro" id="IPR003594">
    <property type="entry name" value="HATPase_dom"/>
</dbReference>
<feature type="transmembrane region" description="Helical" evidence="14">
    <location>
        <begin position="169"/>
        <end position="192"/>
    </location>
</feature>
<evidence type="ECO:0000313" key="16">
    <source>
        <dbReference type="EMBL" id="MDH8678303.1"/>
    </source>
</evidence>
<comment type="subcellular location">
    <subcellularLocation>
        <location evidence="2">Cell membrane</location>
        <topology evidence="2">Multi-pass membrane protein</topology>
    </subcellularLocation>
</comment>
<keyword evidence="7 14" id="KW-0812">Transmembrane</keyword>
<evidence type="ECO:0000256" key="6">
    <source>
        <dbReference type="ARBA" id="ARBA00022679"/>
    </source>
</evidence>
<dbReference type="PANTHER" id="PTHR45528:SF1">
    <property type="entry name" value="SENSOR HISTIDINE KINASE CPXA"/>
    <property type="match status" value="1"/>
</dbReference>
<dbReference type="Gene3D" id="1.10.287.130">
    <property type="match status" value="1"/>
</dbReference>
<dbReference type="RefSeq" id="WP_281094144.1">
    <property type="nucleotide sequence ID" value="NZ_JARYZI010000005.1"/>
</dbReference>
<name>A0ABT6ND12_9FIRM</name>
<dbReference type="InterPro" id="IPR005467">
    <property type="entry name" value="His_kinase_dom"/>
</dbReference>
<keyword evidence="8" id="KW-0547">Nucleotide-binding</keyword>
<evidence type="ECO:0000313" key="17">
    <source>
        <dbReference type="Proteomes" id="UP001158045"/>
    </source>
</evidence>
<dbReference type="SUPFAM" id="SSF55874">
    <property type="entry name" value="ATPase domain of HSP90 chaperone/DNA topoisomerase II/histidine kinase"/>
    <property type="match status" value="1"/>
</dbReference>
<dbReference type="PANTHER" id="PTHR45528">
    <property type="entry name" value="SENSOR HISTIDINE KINASE CPXA"/>
    <property type="match status" value="1"/>
</dbReference>
<evidence type="ECO:0000259" key="15">
    <source>
        <dbReference type="PROSITE" id="PS50109"/>
    </source>
</evidence>
<feature type="transmembrane region" description="Helical" evidence="14">
    <location>
        <begin position="243"/>
        <end position="268"/>
    </location>
</feature>
<protein>
    <recommendedName>
        <fullName evidence="3">histidine kinase</fullName>
        <ecNumber evidence="3">2.7.13.3</ecNumber>
    </recommendedName>
</protein>